<evidence type="ECO:0000313" key="3">
    <source>
        <dbReference type="EMBL" id="RZF36598.1"/>
    </source>
</evidence>
<accession>A0A482WSZ1</accession>
<dbReference type="OrthoDB" id="432381at2759"/>
<evidence type="ECO:0000313" key="4">
    <source>
        <dbReference type="Proteomes" id="UP000291343"/>
    </source>
</evidence>
<dbReference type="Pfam" id="PF01156">
    <property type="entry name" value="IU_nuc_hydro"/>
    <property type="match status" value="1"/>
</dbReference>
<evidence type="ECO:0000256" key="1">
    <source>
        <dbReference type="ARBA" id="ARBA00009176"/>
    </source>
</evidence>
<dbReference type="SMR" id="A0A482WSZ1"/>
<dbReference type="Proteomes" id="UP000291343">
    <property type="component" value="Unassembled WGS sequence"/>
</dbReference>
<dbReference type="InParanoid" id="A0A482WSZ1"/>
<comment type="similarity">
    <text evidence="1">Belongs to the IUNH family.</text>
</comment>
<feature type="domain" description="Inosine/uridine-preferring nucleoside hydrolase" evidence="2">
    <location>
        <begin position="213"/>
        <end position="343"/>
    </location>
</feature>
<comment type="caution">
    <text evidence="3">The sequence shown here is derived from an EMBL/GenBank/DDBJ whole genome shotgun (WGS) entry which is preliminary data.</text>
</comment>
<dbReference type="STRING" id="195883.A0A482WSZ1"/>
<name>A0A482WSZ1_LAOST</name>
<dbReference type="SUPFAM" id="SSF53590">
    <property type="entry name" value="Nucleoside hydrolase"/>
    <property type="match status" value="1"/>
</dbReference>
<organism evidence="3 4">
    <name type="scientific">Laodelphax striatellus</name>
    <name type="common">Small brown planthopper</name>
    <name type="synonym">Delphax striatella</name>
    <dbReference type="NCBI Taxonomy" id="195883"/>
    <lineage>
        <taxon>Eukaryota</taxon>
        <taxon>Metazoa</taxon>
        <taxon>Ecdysozoa</taxon>
        <taxon>Arthropoda</taxon>
        <taxon>Hexapoda</taxon>
        <taxon>Insecta</taxon>
        <taxon>Pterygota</taxon>
        <taxon>Neoptera</taxon>
        <taxon>Paraneoptera</taxon>
        <taxon>Hemiptera</taxon>
        <taxon>Auchenorrhyncha</taxon>
        <taxon>Fulgoroidea</taxon>
        <taxon>Delphacidae</taxon>
        <taxon>Criomorphinae</taxon>
        <taxon>Laodelphax</taxon>
    </lineage>
</organism>
<gene>
    <name evidence="3" type="ORF">LSTR_LSTR010709</name>
</gene>
<dbReference type="EMBL" id="QKKF02026142">
    <property type="protein sequence ID" value="RZF36598.1"/>
    <property type="molecule type" value="Genomic_DNA"/>
</dbReference>
<dbReference type="Gene3D" id="3.90.245.10">
    <property type="entry name" value="Ribonucleoside hydrolase-like"/>
    <property type="match status" value="2"/>
</dbReference>
<dbReference type="InterPro" id="IPR052775">
    <property type="entry name" value="IUN_hydrolase"/>
</dbReference>
<evidence type="ECO:0000259" key="2">
    <source>
        <dbReference type="Pfam" id="PF01156"/>
    </source>
</evidence>
<dbReference type="PANTHER" id="PTHR46190:SF1">
    <property type="entry name" value="SI:CH211-201H21.5"/>
    <property type="match status" value="1"/>
</dbReference>
<proteinExistence type="inferred from homology"/>
<protein>
    <recommendedName>
        <fullName evidence="2">Inosine/uridine-preferring nucleoside hydrolase domain-containing protein</fullName>
    </recommendedName>
</protein>
<dbReference type="GO" id="GO:0016799">
    <property type="term" value="F:hydrolase activity, hydrolyzing N-glycosyl compounds"/>
    <property type="evidence" value="ECO:0007669"/>
    <property type="project" value="InterPro"/>
</dbReference>
<dbReference type="PANTHER" id="PTHR46190">
    <property type="entry name" value="SI:CH211-201H21.5-RELATED"/>
    <property type="match status" value="1"/>
</dbReference>
<dbReference type="InterPro" id="IPR001910">
    <property type="entry name" value="Inosine/uridine_hydrolase_dom"/>
</dbReference>
<keyword evidence="4" id="KW-1185">Reference proteome</keyword>
<dbReference type="InterPro" id="IPR036452">
    <property type="entry name" value="Ribo_hydro-like"/>
</dbReference>
<reference evidence="3 4" key="1">
    <citation type="journal article" date="2017" name="Gigascience">
        <title>Genome sequence of the small brown planthopper, Laodelphax striatellus.</title>
        <authorList>
            <person name="Zhu J."/>
            <person name="Jiang F."/>
            <person name="Wang X."/>
            <person name="Yang P."/>
            <person name="Bao Y."/>
            <person name="Zhao W."/>
            <person name="Wang W."/>
            <person name="Lu H."/>
            <person name="Wang Q."/>
            <person name="Cui N."/>
            <person name="Li J."/>
            <person name="Chen X."/>
            <person name="Luo L."/>
            <person name="Yu J."/>
            <person name="Kang L."/>
            <person name="Cui F."/>
        </authorList>
    </citation>
    <scope>NUCLEOTIDE SEQUENCE [LARGE SCALE GENOMIC DNA]</scope>
    <source>
        <strain evidence="3">Lst14</strain>
    </source>
</reference>
<sequence length="353" mass="38308">MVSLLHSTELGEQLFKIIISLLEDPTTFSLDKITPVLVILYTLADDTLNPDDPHPDSLTHHDQLLVIDSDGSLDAAVAILAVLADPLWGARVAALTCVRVNASAGVVGRGLVGVLRLAARSEIPIYMGSPVDALQISNQQVDDSNIINSKDSSEPKTKRKNWLSLNNLLKVNVNSSVTHKEHAAVYLSNLVQQNSGPGQGCYHHNNLEAMDSIATDPDSSAFVLRGAFVNNFKVTILPIDTITNSFISKAWLASNLNTTSNPVVNFILTAASLTEGDHWDIHALYAASLILRPNKFVTLKSGEYFVDVEVTGKLTRGVMVTDYYNVTGRKANAEIVFQVNRTAIESVVVESFS</sequence>
<dbReference type="AlphaFoldDB" id="A0A482WSZ1"/>